<accession>A0A1G5PL83</accession>
<dbReference type="Gene3D" id="1.10.287.70">
    <property type="match status" value="1"/>
</dbReference>
<dbReference type="PANTHER" id="PTHR43833">
    <property type="entry name" value="POTASSIUM CHANNEL PROTEIN 2-RELATED-RELATED"/>
    <property type="match status" value="1"/>
</dbReference>
<dbReference type="SUPFAM" id="SSF51735">
    <property type="entry name" value="NAD(P)-binding Rossmann-fold domains"/>
    <property type="match status" value="2"/>
</dbReference>
<dbReference type="Gene3D" id="3.40.50.720">
    <property type="entry name" value="NAD(P)-binding Rossmann-like Domain"/>
    <property type="match status" value="2"/>
</dbReference>
<evidence type="ECO:0000313" key="5">
    <source>
        <dbReference type="Proteomes" id="UP000199648"/>
    </source>
</evidence>
<protein>
    <submittedName>
        <fullName evidence="4">Trk K+ transport system, NAD-binding component</fullName>
    </submittedName>
</protein>
<feature type="transmembrane region" description="Helical" evidence="2">
    <location>
        <begin position="16"/>
        <end position="35"/>
    </location>
</feature>
<dbReference type="AlphaFoldDB" id="A0A1G5PL83"/>
<reference evidence="4 5" key="1">
    <citation type="submission" date="2016-10" db="EMBL/GenBank/DDBJ databases">
        <authorList>
            <person name="de Groot N.N."/>
        </authorList>
    </citation>
    <scope>NUCLEOTIDE SEQUENCE [LARGE SCALE GENOMIC DNA]</scope>
    <source>
        <strain evidence="4 5">HLD2</strain>
    </source>
</reference>
<dbReference type="EMBL" id="FMWD01000001">
    <property type="protein sequence ID" value="SCZ50252.1"/>
    <property type="molecule type" value="Genomic_DNA"/>
</dbReference>
<dbReference type="InterPro" id="IPR050721">
    <property type="entry name" value="Trk_Ktr_HKT_K-transport"/>
</dbReference>
<name>A0A1G5PL83_9GAMM</name>
<sequence>MDPIVFLILRRMRAPLVALIVAYAISILGLVLIPGRDAQGAEWHMDFFHAFYFVSYMATTIGFGELPYEFTPAQRLWTAFSIYLTVITWLYAIGKILTTVQDVTFRRVVTKRNFSRAVKRINEPYFIIAGYGDTGRMLVRSMDRRGLHSVVIDLDQERINELKLQTLAGYVPGLCADASVPAALLEAGLKHECCRGVVALTNDDQINLEIAITSKLLSPDLLVICRAQSHAAEANMASFGTEYIINPFDSFGERLALALHSPGTHLLEEWLTGIPNSPLPMPLYPPHGAWILCGYGRFGKAVQSSLEGEGVESVVIEADPEGTGCTGFCVVGRGTEAETLEAAGIDQAAGIVAGTDDDANNLSIVMTAGEINPHLFRVARQNRQDNDVIFEAARLDLVMERSEIIARKILATLTTPLLTEFLRETRTRSNDWANELVSRISAVTGDLVPEIWTITLDREQAPAVREALTGAESVRLGLLLHDPGDRNEELPCIPLMLARGSATFVIPKPDFVLRSGDRILFCGSSGTARRIAWTLSNPNTLRYLLTGEERPEGWFWRWLADRGL</sequence>
<dbReference type="Proteomes" id="UP000199648">
    <property type="component" value="Unassembled WGS sequence"/>
</dbReference>
<evidence type="ECO:0000256" key="2">
    <source>
        <dbReference type="SAM" id="Phobius"/>
    </source>
</evidence>
<comment type="subcellular location">
    <subcellularLocation>
        <location evidence="1">Cell membrane</location>
        <topology evidence="1">Multi-pass membrane protein</topology>
    </subcellularLocation>
</comment>
<dbReference type="STRING" id="415747.SAMN03097708_00374"/>
<evidence type="ECO:0000313" key="4">
    <source>
        <dbReference type="EMBL" id="SCZ50252.1"/>
    </source>
</evidence>
<dbReference type="Pfam" id="PF02254">
    <property type="entry name" value="TrkA_N"/>
    <property type="match status" value="2"/>
</dbReference>
<dbReference type="GO" id="GO:0006813">
    <property type="term" value="P:potassium ion transport"/>
    <property type="evidence" value="ECO:0007669"/>
    <property type="project" value="InterPro"/>
</dbReference>
<feature type="transmembrane region" description="Helical" evidence="2">
    <location>
        <begin position="76"/>
        <end position="94"/>
    </location>
</feature>
<evidence type="ECO:0000256" key="1">
    <source>
        <dbReference type="ARBA" id="ARBA00004651"/>
    </source>
</evidence>
<feature type="transmembrane region" description="Helical" evidence="2">
    <location>
        <begin position="47"/>
        <end position="64"/>
    </location>
</feature>
<keyword evidence="2" id="KW-1133">Transmembrane helix</keyword>
<dbReference type="GO" id="GO:0005886">
    <property type="term" value="C:plasma membrane"/>
    <property type="evidence" value="ECO:0007669"/>
    <property type="project" value="UniProtKB-SubCell"/>
</dbReference>
<keyword evidence="2" id="KW-0812">Transmembrane</keyword>
<feature type="domain" description="RCK N-terminal" evidence="3">
    <location>
        <begin position="123"/>
        <end position="245"/>
    </location>
</feature>
<dbReference type="OrthoDB" id="9781411at2"/>
<keyword evidence="5" id="KW-1185">Reference proteome</keyword>
<dbReference type="InterPro" id="IPR036291">
    <property type="entry name" value="NAD(P)-bd_dom_sf"/>
</dbReference>
<evidence type="ECO:0000259" key="3">
    <source>
        <dbReference type="PROSITE" id="PS51201"/>
    </source>
</evidence>
<dbReference type="PROSITE" id="PS51201">
    <property type="entry name" value="RCK_N"/>
    <property type="match status" value="1"/>
</dbReference>
<keyword evidence="2" id="KW-0472">Membrane</keyword>
<dbReference type="InterPro" id="IPR013099">
    <property type="entry name" value="K_chnl_dom"/>
</dbReference>
<dbReference type="SUPFAM" id="SSF81324">
    <property type="entry name" value="Voltage-gated potassium channels"/>
    <property type="match status" value="1"/>
</dbReference>
<organism evidence="4 5">
    <name type="scientific">Thiohalomonas denitrificans</name>
    <dbReference type="NCBI Taxonomy" id="415747"/>
    <lineage>
        <taxon>Bacteria</taxon>
        <taxon>Pseudomonadati</taxon>
        <taxon>Pseudomonadota</taxon>
        <taxon>Gammaproteobacteria</taxon>
        <taxon>Thiohalomonadales</taxon>
        <taxon>Thiohalomonadaceae</taxon>
        <taxon>Thiohalomonas</taxon>
    </lineage>
</organism>
<dbReference type="InterPro" id="IPR003148">
    <property type="entry name" value="RCK_N"/>
</dbReference>
<proteinExistence type="predicted"/>
<dbReference type="Pfam" id="PF07885">
    <property type="entry name" value="Ion_trans_2"/>
    <property type="match status" value="1"/>
</dbReference>
<gene>
    <name evidence="4" type="ORF">SAMN03097708_00374</name>
</gene>